<evidence type="ECO:0000259" key="1">
    <source>
        <dbReference type="Pfam" id="PF08241"/>
    </source>
</evidence>
<reference evidence="2" key="1">
    <citation type="submission" date="2022-06" db="EMBL/GenBank/DDBJ databases">
        <title>Aquibacillus sp. a new bacterium isolated from soil saline samples.</title>
        <authorList>
            <person name="Galisteo C."/>
            <person name="De La Haba R."/>
            <person name="Sanchez-Porro C."/>
            <person name="Ventosa A."/>
        </authorList>
    </citation>
    <scope>NUCLEOTIDE SEQUENCE</scope>
    <source>
        <strain evidence="2">3ASR75-11</strain>
    </source>
</reference>
<dbReference type="Proteomes" id="UP001145050">
    <property type="component" value="Unassembled WGS sequence"/>
</dbReference>
<protein>
    <submittedName>
        <fullName evidence="2">Class I SAM-dependent methyltransferase</fullName>
    </submittedName>
</protein>
<dbReference type="AlphaFoldDB" id="A0A9X3WR55"/>
<keyword evidence="2" id="KW-0808">Transferase</keyword>
<feature type="domain" description="Methyltransferase type 11" evidence="1">
    <location>
        <begin position="37"/>
        <end position="131"/>
    </location>
</feature>
<organism evidence="2 3">
    <name type="scientific">Terrihalobacillus insolitus</name>
    <dbReference type="NCBI Taxonomy" id="2950438"/>
    <lineage>
        <taxon>Bacteria</taxon>
        <taxon>Bacillati</taxon>
        <taxon>Bacillota</taxon>
        <taxon>Bacilli</taxon>
        <taxon>Bacillales</taxon>
        <taxon>Bacillaceae</taxon>
        <taxon>Terrihalobacillus</taxon>
    </lineage>
</organism>
<dbReference type="Gene3D" id="3.40.50.150">
    <property type="entry name" value="Vaccinia Virus protein VP39"/>
    <property type="match status" value="1"/>
</dbReference>
<dbReference type="CDD" id="cd02440">
    <property type="entry name" value="AdoMet_MTases"/>
    <property type="match status" value="1"/>
</dbReference>
<dbReference type="Pfam" id="PF08241">
    <property type="entry name" value="Methyltransf_11"/>
    <property type="match status" value="1"/>
</dbReference>
<dbReference type="InterPro" id="IPR029063">
    <property type="entry name" value="SAM-dependent_MTases_sf"/>
</dbReference>
<accession>A0A9X3WR55</accession>
<dbReference type="InterPro" id="IPR013216">
    <property type="entry name" value="Methyltransf_11"/>
</dbReference>
<dbReference type="GO" id="GO:0032259">
    <property type="term" value="P:methylation"/>
    <property type="evidence" value="ECO:0007669"/>
    <property type="project" value="UniProtKB-KW"/>
</dbReference>
<keyword evidence="3" id="KW-1185">Reference proteome</keyword>
<dbReference type="GO" id="GO:0008757">
    <property type="term" value="F:S-adenosylmethionine-dependent methyltransferase activity"/>
    <property type="evidence" value="ECO:0007669"/>
    <property type="project" value="InterPro"/>
</dbReference>
<keyword evidence="2" id="KW-0489">Methyltransferase</keyword>
<dbReference type="EMBL" id="JAMQKB010000001">
    <property type="protein sequence ID" value="MDC3423343.1"/>
    <property type="molecule type" value="Genomic_DNA"/>
</dbReference>
<evidence type="ECO:0000313" key="2">
    <source>
        <dbReference type="EMBL" id="MDC3423343.1"/>
    </source>
</evidence>
<gene>
    <name evidence="2" type="ORF">NC797_02330</name>
</gene>
<dbReference type="PANTHER" id="PTHR45036:SF1">
    <property type="entry name" value="METHYLTRANSFERASE LIKE 7A"/>
    <property type="match status" value="1"/>
</dbReference>
<proteinExistence type="predicted"/>
<dbReference type="SUPFAM" id="SSF53335">
    <property type="entry name" value="S-adenosyl-L-methionine-dependent methyltransferases"/>
    <property type="match status" value="1"/>
</dbReference>
<name>A0A9X3WR55_9BACI</name>
<dbReference type="RefSeq" id="WP_272435026.1">
    <property type="nucleotide sequence ID" value="NZ_JAMQKB010000001.1"/>
</dbReference>
<dbReference type="PANTHER" id="PTHR45036">
    <property type="entry name" value="METHYLTRANSFERASE LIKE 7B"/>
    <property type="match status" value="1"/>
</dbReference>
<sequence length="197" mass="22299">MGKLFPTFYDLAMKPLEQGKFKAIRKELLEQATGRVLEIGSGTGVNFPYYKKASKVDAIEPNQLMRDRSRSRELNANVPIQIYTAGAEKLPFADNTYDSVVSTLVFCTIPDPVEALKEIARVCKPGGTVLFFEHVKMENAILAKTQDILTPLWKRICDGCHLNRETVNVIEQSELSINDLKYYYKGLFFVVKAKNNK</sequence>
<dbReference type="InterPro" id="IPR052356">
    <property type="entry name" value="Thiol_S-MT"/>
</dbReference>
<evidence type="ECO:0000313" key="3">
    <source>
        <dbReference type="Proteomes" id="UP001145050"/>
    </source>
</evidence>
<comment type="caution">
    <text evidence="2">The sequence shown here is derived from an EMBL/GenBank/DDBJ whole genome shotgun (WGS) entry which is preliminary data.</text>
</comment>